<keyword evidence="3" id="KW-0547">Nucleotide-binding</keyword>
<keyword evidence="4 7" id="KW-0067">ATP-binding</keyword>
<evidence type="ECO:0000313" key="7">
    <source>
        <dbReference type="EMBL" id="TGG75552.1"/>
    </source>
</evidence>
<dbReference type="PROSITE" id="PS00211">
    <property type="entry name" value="ABC_TRANSPORTER_1"/>
    <property type="match status" value="1"/>
</dbReference>
<dbReference type="InterPro" id="IPR025302">
    <property type="entry name" value="DrrA1/2-like_C"/>
</dbReference>
<dbReference type="EMBL" id="RCIY01000114">
    <property type="protein sequence ID" value="TGG75552.1"/>
    <property type="molecule type" value="Genomic_DNA"/>
</dbReference>
<keyword evidence="2" id="KW-0813">Transport</keyword>
<sequence>MTAVADEFAVRTEDLGKVYGELPAVVGLDLSVPRGTTFGFLGPNGAGKTTTISMLCTLLRPTVGRAFVAGHDVVAEPHSVRERIGLVFQETTLDLDLTAEEGLRFHAELFGIPWRVSRPKVAALLELVDLTGSRDRPVREFSGGMRRRLEIARGLLTTPQVLFLDEPTTGLDPQTRTVIWEHLHELREQHGITLFLTTHHLEEAEHCDRIAIMDGGQVEVEGSPAELKAEVGHDTVVLRTGDDAAAVRVIAERFGLDAVSGPDGVRLRVADGAAFVPAFCAEAGVPVLSATVVPPSLDDVFLHHTGRTIRAERSGPLTVNDVGRRR</sequence>
<dbReference type="SUPFAM" id="SSF52540">
    <property type="entry name" value="P-loop containing nucleoside triphosphate hydrolases"/>
    <property type="match status" value="1"/>
</dbReference>
<dbReference type="Pfam" id="PF00005">
    <property type="entry name" value="ABC_tran"/>
    <property type="match status" value="1"/>
</dbReference>
<dbReference type="GO" id="GO:0005886">
    <property type="term" value="C:plasma membrane"/>
    <property type="evidence" value="ECO:0007669"/>
    <property type="project" value="UniProtKB-SubCell"/>
</dbReference>
<dbReference type="InterPro" id="IPR027417">
    <property type="entry name" value="P-loop_NTPase"/>
</dbReference>
<dbReference type="NCBIfam" id="TIGR01188">
    <property type="entry name" value="drrA"/>
    <property type="match status" value="1"/>
</dbReference>
<dbReference type="GO" id="GO:0016887">
    <property type="term" value="F:ATP hydrolysis activity"/>
    <property type="evidence" value="ECO:0007669"/>
    <property type="project" value="InterPro"/>
</dbReference>
<dbReference type="InterPro" id="IPR005894">
    <property type="entry name" value="DrrA"/>
</dbReference>
<dbReference type="SMART" id="SM00382">
    <property type="entry name" value="AAA"/>
    <property type="match status" value="1"/>
</dbReference>
<protein>
    <submittedName>
        <fullName evidence="7">ATP-binding cassette domain-containing protein</fullName>
    </submittedName>
</protein>
<evidence type="ECO:0000259" key="6">
    <source>
        <dbReference type="PROSITE" id="PS50893"/>
    </source>
</evidence>
<comment type="caution">
    <text evidence="7">The sequence shown here is derived from an EMBL/GenBank/DDBJ whole genome shotgun (WGS) entry which is preliminary data.</text>
</comment>
<dbReference type="GeneID" id="75181579"/>
<reference evidence="7 8" key="1">
    <citation type="submission" date="2018-10" db="EMBL/GenBank/DDBJ databases">
        <title>Isolation of pseudouridimycin from Streptomyces albus DSM 40763.</title>
        <authorList>
            <person name="Rosenqvist P."/>
            <person name="Metsae-Ketelae M."/>
            <person name="Virta P."/>
        </authorList>
    </citation>
    <scope>NUCLEOTIDE SEQUENCE [LARGE SCALE GENOMIC DNA]</scope>
    <source>
        <strain evidence="7 8">DSM 40763</strain>
    </source>
</reference>
<dbReference type="Pfam" id="PF13732">
    <property type="entry name" value="DrrA1-3_C"/>
    <property type="match status" value="1"/>
</dbReference>
<dbReference type="GO" id="GO:1900753">
    <property type="term" value="P:doxorubicin transport"/>
    <property type="evidence" value="ECO:0007669"/>
    <property type="project" value="InterPro"/>
</dbReference>
<feature type="domain" description="ABC transporter" evidence="6">
    <location>
        <begin position="10"/>
        <end position="240"/>
    </location>
</feature>
<evidence type="ECO:0000313" key="8">
    <source>
        <dbReference type="Proteomes" id="UP000298111"/>
    </source>
</evidence>
<dbReference type="PANTHER" id="PTHR43582:SF5">
    <property type="entry name" value="ABC TRANSPORTER"/>
    <property type="match status" value="1"/>
</dbReference>
<dbReference type="InterPro" id="IPR003439">
    <property type="entry name" value="ABC_transporter-like_ATP-bd"/>
</dbReference>
<dbReference type="AlphaFoldDB" id="A0A8H1L2X5"/>
<dbReference type="GO" id="GO:0005524">
    <property type="term" value="F:ATP binding"/>
    <property type="evidence" value="ECO:0007669"/>
    <property type="project" value="UniProtKB-KW"/>
</dbReference>
<comment type="similarity">
    <text evidence="5">Belongs to the ABC transporter superfamily. Drug exporter-1 (DrugE1) (TC 3.A.1.105) family.</text>
</comment>
<dbReference type="InterPro" id="IPR003593">
    <property type="entry name" value="AAA+_ATPase"/>
</dbReference>
<evidence type="ECO:0000256" key="3">
    <source>
        <dbReference type="ARBA" id="ARBA00022741"/>
    </source>
</evidence>
<dbReference type="InterPro" id="IPR017871">
    <property type="entry name" value="ABC_transporter-like_CS"/>
</dbReference>
<organism evidence="7 8">
    <name type="scientific">Streptomyces albus</name>
    <dbReference type="NCBI Taxonomy" id="1888"/>
    <lineage>
        <taxon>Bacteria</taxon>
        <taxon>Bacillati</taxon>
        <taxon>Actinomycetota</taxon>
        <taxon>Actinomycetes</taxon>
        <taxon>Kitasatosporales</taxon>
        <taxon>Streptomycetaceae</taxon>
        <taxon>Streptomyces</taxon>
    </lineage>
</organism>
<dbReference type="Gene3D" id="3.40.50.300">
    <property type="entry name" value="P-loop containing nucleotide triphosphate hydrolases"/>
    <property type="match status" value="1"/>
</dbReference>
<dbReference type="RefSeq" id="WP_053935194.1">
    <property type="nucleotide sequence ID" value="NZ_CP103060.1"/>
</dbReference>
<dbReference type="Proteomes" id="UP000298111">
    <property type="component" value="Unassembled WGS sequence"/>
</dbReference>
<evidence type="ECO:0000256" key="2">
    <source>
        <dbReference type="ARBA" id="ARBA00022448"/>
    </source>
</evidence>
<proteinExistence type="inferred from homology"/>
<dbReference type="GO" id="GO:0043215">
    <property type="term" value="P:daunorubicin transport"/>
    <property type="evidence" value="ECO:0007669"/>
    <property type="project" value="InterPro"/>
</dbReference>
<dbReference type="PANTHER" id="PTHR43582">
    <property type="entry name" value="LINEARMYCIN RESISTANCE ATP-BINDING PROTEIN LNRL"/>
    <property type="match status" value="1"/>
</dbReference>
<comment type="subcellular location">
    <subcellularLocation>
        <location evidence="1">Cell membrane</location>
        <topology evidence="1">Peripheral membrane protein</topology>
        <orientation evidence="1">Cytoplasmic side</orientation>
    </subcellularLocation>
</comment>
<accession>A0A8H1L2X5</accession>
<evidence type="ECO:0000256" key="5">
    <source>
        <dbReference type="ARBA" id="ARBA00049985"/>
    </source>
</evidence>
<name>A0A8H1L2X5_9ACTN</name>
<evidence type="ECO:0000256" key="4">
    <source>
        <dbReference type="ARBA" id="ARBA00022840"/>
    </source>
</evidence>
<dbReference type="PROSITE" id="PS50893">
    <property type="entry name" value="ABC_TRANSPORTER_2"/>
    <property type="match status" value="1"/>
</dbReference>
<evidence type="ECO:0000256" key="1">
    <source>
        <dbReference type="ARBA" id="ARBA00004413"/>
    </source>
</evidence>
<gene>
    <name evidence="7" type="ORF">D8771_31510</name>
</gene>